<name>M0B319_9EURY</name>
<accession>M0B319</accession>
<organism evidence="3 4">
    <name type="scientific">Natrialba aegyptia DSM 13077</name>
    <dbReference type="NCBI Taxonomy" id="1227491"/>
    <lineage>
        <taxon>Archaea</taxon>
        <taxon>Methanobacteriati</taxon>
        <taxon>Methanobacteriota</taxon>
        <taxon>Stenosarchaea group</taxon>
        <taxon>Halobacteria</taxon>
        <taxon>Halobacteriales</taxon>
        <taxon>Natrialbaceae</taxon>
        <taxon>Natrialba</taxon>
    </lineage>
</organism>
<evidence type="ECO:0000313" key="4">
    <source>
        <dbReference type="Proteomes" id="UP000011591"/>
    </source>
</evidence>
<comment type="caution">
    <text evidence="3">The sequence shown here is derived from an EMBL/GenBank/DDBJ whole genome shotgun (WGS) entry which is preliminary data.</text>
</comment>
<proteinExistence type="predicted"/>
<dbReference type="PATRIC" id="fig|1227491.4.peg.2871"/>
<sequence>MMTDRDVHLPVAAQPSVDSLVEYAQTAEAGGYDCAWLPETWGRDAVTVLTAIAERTETIDIGTSIVNTYSRSPALLGQTAATLQEVSDGRFRLGLGPSGPVVIENWHGVAYGNPLKRTRETVDIVKQVLAGEPVEYDGDEFSLSGFRLRSAPPDPTPPVEVTGMGPKAVELAGRFADGWHGIMLTPEGISDRIDDIERGAELGDRDPDDVQVTTGVTCCALEDAERARELARQHTAFYVGGMGTFYRDALERQGYDEAADIHDAWQNGERERALELVDEAILDDLCAAGNPETVREQVSRYEAVEGVDSVAVSFPRGADREDIERTMDVLAPDDAS</sequence>
<dbReference type="AlphaFoldDB" id="M0B319"/>
<feature type="domain" description="Luciferase-like" evidence="2">
    <location>
        <begin position="12"/>
        <end position="303"/>
    </location>
</feature>
<dbReference type="PANTHER" id="PTHR43244">
    <property type="match status" value="1"/>
</dbReference>
<dbReference type="Pfam" id="PF00296">
    <property type="entry name" value="Bac_luciferase"/>
    <property type="match status" value="1"/>
</dbReference>
<dbReference type="SUPFAM" id="SSF51679">
    <property type="entry name" value="Bacterial luciferase-like"/>
    <property type="match status" value="1"/>
</dbReference>
<protein>
    <submittedName>
        <fullName evidence="3">5,10-methylenetetrahydromethanopterin reductase</fullName>
    </submittedName>
</protein>
<dbReference type="NCBIfam" id="TIGR04024">
    <property type="entry name" value="F420_NP1902A"/>
    <property type="match status" value="1"/>
</dbReference>
<evidence type="ECO:0000259" key="2">
    <source>
        <dbReference type="Pfam" id="PF00296"/>
    </source>
</evidence>
<dbReference type="InterPro" id="IPR036661">
    <property type="entry name" value="Luciferase-like_sf"/>
</dbReference>
<keyword evidence="1" id="KW-0560">Oxidoreductase</keyword>
<dbReference type="GO" id="GO:0016705">
    <property type="term" value="F:oxidoreductase activity, acting on paired donors, with incorporation or reduction of molecular oxygen"/>
    <property type="evidence" value="ECO:0007669"/>
    <property type="project" value="InterPro"/>
</dbReference>
<dbReference type="InterPro" id="IPR050564">
    <property type="entry name" value="F420-G6PD/mer"/>
</dbReference>
<dbReference type="InterPro" id="IPR023909">
    <property type="entry name" value="F420_NP1902A"/>
</dbReference>
<dbReference type="PANTHER" id="PTHR43244:SF1">
    <property type="entry name" value="5,10-METHYLENETETRAHYDROMETHANOPTERIN REDUCTASE"/>
    <property type="match status" value="1"/>
</dbReference>
<reference evidence="3 4" key="1">
    <citation type="journal article" date="2014" name="PLoS Genet.">
        <title>Phylogenetically driven sequencing of extremely halophilic archaea reveals strategies for static and dynamic osmo-response.</title>
        <authorList>
            <person name="Becker E.A."/>
            <person name="Seitzer P.M."/>
            <person name="Tritt A."/>
            <person name="Larsen D."/>
            <person name="Krusor M."/>
            <person name="Yao A.I."/>
            <person name="Wu D."/>
            <person name="Madern D."/>
            <person name="Eisen J.A."/>
            <person name="Darling A.E."/>
            <person name="Facciotti M.T."/>
        </authorList>
    </citation>
    <scope>NUCLEOTIDE SEQUENCE [LARGE SCALE GENOMIC DNA]</scope>
    <source>
        <strain evidence="3 4">DSM 13077</strain>
    </source>
</reference>
<gene>
    <name evidence="3" type="ORF">C480_13986</name>
</gene>
<evidence type="ECO:0000313" key="3">
    <source>
        <dbReference type="EMBL" id="ELZ04628.1"/>
    </source>
</evidence>
<evidence type="ECO:0000256" key="1">
    <source>
        <dbReference type="ARBA" id="ARBA00023002"/>
    </source>
</evidence>
<dbReference type="Gene3D" id="3.20.20.30">
    <property type="entry name" value="Luciferase-like domain"/>
    <property type="match status" value="1"/>
</dbReference>
<keyword evidence="4" id="KW-1185">Reference proteome</keyword>
<dbReference type="Proteomes" id="UP000011591">
    <property type="component" value="Unassembled WGS sequence"/>
</dbReference>
<dbReference type="EMBL" id="AOIP01000031">
    <property type="protein sequence ID" value="ELZ04628.1"/>
    <property type="molecule type" value="Genomic_DNA"/>
</dbReference>
<dbReference type="CDD" id="cd01097">
    <property type="entry name" value="Tetrahydromethanopterin_reductase"/>
    <property type="match status" value="1"/>
</dbReference>
<dbReference type="InterPro" id="IPR011251">
    <property type="entry name" value="Luciferase-like_dom"/>
</dbReference>